<name>A0A1M5N5S7_9ACTN</name>
<evidence type="ECO:0000256" key="1">
    <source>
        <dbReference type="SAM" id="MobiDB-lite"/>
    </source>
</evidence>
<feature type="compositionally biased region" description="Gly residues" evidence="1">
    <location>
        <begin position="153"/>
        <end position="165"/>
    </location>
</feature>
<dbReference type="InterPro" id="IPR007921">
    <property type="entry name" value="CHAP_dom"/>
</dbReference>
<accession>A0A1M5N5S7</accession>
<dbReference type="EMBL" id="FQVU01000003">
    <property type="protein sequence ID" value="SHG84363.1"/>
    <property type="molecule type" value="Genomic_DNA"/>
</dbReference>
<sequence>MTGMSEYSWAKDLLTRMGYEVNQNNVTAIVAWEYAEGGHFHNGARFNPLNTTMAHGRYGSMNSAGVATYPSYEVGMRETVATLRLDSYAKVRHSLATSAAPATTAAAVAASPWGTWHGVASGPALTRARATVGTHDGLAKGGKHDGKHDGKHGGQGHGPAHGKGAGTKIVLDLHELDRLSRTYCGASDEILRHRRVVADIAAAIEPARVALPDQGLATVIKATFDWLLEPGGGFEDDARQHDALSQLTGEIHRLATEADGNHNGSWGRGEAMAFAAKHQGEQGAALDAVMAALAGGTIVRRSPKGAGSADAARGTNGGTSRGGASKGGASKGGGSGDGGSGRQQQVDSMLAVARAQHAVEHNHDNRTKYGAWYGNNGDAWCAQFVSYVFAHSGNRLPAIDSPKGFQSCPRAITYLQARHQLHSTPKVGDVFLRRDGQHTGIVSKVHADGTFDTIEGNAGPQTDRVYHGTRNTHDGLYWFWTAIR</sequence>
<dbReference type="Pfam" id="PF05257">
    <property type="entry name" value="CHAP"/>
    <property type="match status" value="1"/>
</dbReference>
<protein>
    <submittedName>
        <fullName evidence="3">CHAP domain-containing protein</fullName>
    </submittedName>
</protein>
<feature type="compositionally biased region" description="Basic and acidic residues" evidence="1">
    <location>
        <begin position="142"/>
        <end position="152"/>
    </location>
</feature>
<reference evidence="3 4" key="1">
    <citation type="submission" date="2016-11" db="EMBL/GenBank/DDBJ databases">
        <authorList>
            <person name="Jaros S."/>
            <person name="Januszkiewicz K."/>
            <person name="Wedrychowicz H."/>
        </authorList>
    </citation>
    <scope>NUCLEOTIDE SEQUENCE [LARGE SCALE GENOMIC DNA]</scope>
    <source>
        <strain evidence="3 4">DSM 45627</strain>
    </source>
</reference>
<gene>
    <name evidence="3" type="ORF">SAMN05443575_2911</name>
</gene>
<organism evidence="3 4">
    <name type="scientific">Jatrophihabitans endophyticus</name>
    <dbReference type="NCBI Taxonomy" id="1206085"/>
    <lineage>
        <taxon>Bacteria</taxon>
        <taxon>Bacillati</taxon>
        <taxon>Actinomycetota</taxon>
        <taxon>Actinomycetes</taxon>
        <taxon>Jatrophihabitantales</taxon>
        <taxon>Jatrophihabitantaceae</taxon>
        <taxon>Jatrophihabitans</taxon>
    </lineage>
</organism>
<feature type="region of interest" description="Disordered" evidence="1">
    <location>
        <begin position="135"/>
        <end position="165"/>
    </location>
</feature>
<dbReference type="AlphaFoldDB" id="A0A1M5N5S7"/>
<feature type="compositionally biased region" description="Gly residues" evidence="1">
    <location>
        <begin position="315"/>
        <end position="341"/>
    </location>
</feature>
<dbReference type="Proteomes" id="UP000186132">
    <property type="component" value="Unassembled WGS sequence"/>
</dbReference>
<keyword evidence="4" id="KW-1185">Reference proteome</keyword>
<feature type="region of interest" description="Disordered" evidence="1">
    <location>
        <begin position="301"/>
        <end position="348"/>
    </location>
</feature>
<evidence type="ECO:0000313" key="4">
    <source>
        <dbReference type="Proteomes" id="UP000186132"/>
    </source>
</evidence>
<proteinExistence type="predicted"/>
<evidence type="ECO:0000259" key="2">
    <source>
        <dbReference type="Pfam" id="PF05257"/>
    </source>
</evidence>
<dbReference type="STRING" id="1206085.SAMN05443575_2911"/>
<feature type="domain" description="Peptidase C51" evidence="2">
    <location>
        <begin position="375"/>
        <end position="457"/>
    </location>
</feature>
<evidence type="ECO:0000313" key="3">
    <source>
        <dbReference type="EMBL" id="SHG84363.1"/>
    </source>
</evidence>